<evidence type="ECO:0000313" key="5">
    <source>
        <dbReference type="Proteomes" id="UP000823485"/>
    </source>
</evidence>
<dbReference type="PANTHER" id="PTHR43199">
    <property type="entry name" value="GLUTATHIONE HYDROLASE"/>
    <property type="match status" value="1"/>
</dbReference>
<keyword evidence="5" id="KW-1185">Reference proteome</keyword>
<proteinExistence type="inferred from homology"/>
<feature type="region of interest" description="Disordered" evidence="2">
    <location>
        <begin position="32"/>
        <end position="52"/>
    </location>
</feature>
<dbReference type="InterPro" id="IPR051792">
    <property type="entry name" value="GGT_bact"/>
</dbReference>
<dbReference type="InterPro" id="IPR029055">
    <property type="entry name" value="Ntn_hydrolases_N"/>
</dbReference>
<evidence type="ECO:0000256" key="1">
    <source>
        <dbReference type="ARBA" id="ARBA00009381"/>
    </source>
</evidence>
<evidence type="ECO:0000256" key="2">
    <source>
        <dbReference type="SAM" id="MobiDB-lite"/>
    </source>
</evidence>
<gene>
    <name evidence="4" type="ORF">JOC94_002835</name>
</gene>
<dbReference type="PANTHER" id="PTHR43199:SF1">
    <property type="entry name" value="GLUTATHIONE HYDROLASE PROENZYME"/>
    <property type="match status" value="1"/>
</dbReference>
<reference evidence="4 5" key="1">
    <citation type="submission" date="2021-01" db="EMBL/GenBank/DDBJ databases">
        <title>Genomic Encyclopedia of Type Strains, Phase IV (KMG-IV): sequencing the most valuable type-strain genomes for metagenomic binning, comparative biology and taxonomic classification.</title>
        <authorList>
            <person name="Goeker M."/>
        </authorList>
    </citation>
    <scope>NUCLEOTIDE SEQUENCE [LARGE SCALE GENOMIC DNA]</scope>
    <source>
        <strain evidence="4 5">DSM 105453</strain>
    </source>
</reference>
<comment type="similarity">
    <text evidence="1">Belongs to the gamma-glutamyltransferase family.</text>
</comment>
<accession>A0ABS2RB75</accession>
<dbReference type="SUPFAM" id="SSF56235">
    <property type="entry name" value="N-terminal nucleophile aminohydrolases (Ntn hydrolases)"/>
    <property type="match status" value="1"/>
</dbReference>
<feature type="chain" id="PRO_5046386357" evidence="3">
    <location>
        <begin position="25"/>
        <end position="142"/>
    </location>
</feature>
<dbReference type="EMBL" id="JAFBFH010000019">
    <property type="protein sequence ID" value="MBM7715846.1"/>
    <property type="molecule type" value="Genomic_DNA"/>
</dbReference>
<name>A0ABS2RB75_9BACI</name>
<sequence length="142" mass="15315">MSKNKYSWLSTLFSMVLIVTFSFSAPPQPILASTDDNTGYEPENPGVQPEQTAEGDYGMVVTAHPLASKIGAEVLKKGGNAVDAAVAIQFALNVVEPMMSGIGGGGFFMYYDANKKMCPLSIAENEPQVGQHQICLWIRVKL</sequence>
<protein>
    <submittedName>
        <fullName evidence="4">Gamma-glutamyltranspeptidase</fullName>
    </submittedName>
</protein>
<dbReference type="Proteomes" id="UP000823485">
    <property type="component" value="Unassembled WGS sequence"/>
</dbReference>
<comment type="caution">
    <text evidence="4">The sequence shown here is derived from an EMBL/GenBank/DDBJ whole genome shotgun (WGS) entry which is preliminary data.</text>
</comment>
<dbReference type="Pfam" id="PF01019">
    <property type="entry name" value="G_glu_transpept"/>
    <property type="match status" value="1"/>
</dbReference>
<keyword evidence="3" id="KW-0732">Signal</keyword>
<organism evidence="4 5">
    <name type="scientific">Siminovitchia thermophila</name>
    <dbReference type="NCBI Taxonomy" id="1245522"/>
    <lineage>
        <taxon>Bacteria</taxon>
        <taxon>Bacillati</taxon>
        <taxon>Bacillota</taxon>
        <taxon>Bacilli</taxon>
        <taxon>Bacillales</taxon>
        <taxon>Bacillaceae</taxon>
        <taxon>Siminovitchia</taxon>
    </lineage>
</organism>
<evidence type="ECO:0000313" key="4">
    <source>
        <dbReference type="EMBL" id="MBM7715846.1"/>
    </source>
</evidence>
<evidence type="ECO:0000256" key="3">
    <source>
        <dbReference type="SAM" id="SignalP"/>
    </source>
</evidence>
<feature type="signal peptide" evidence="3">
    <location>
        <begin position="1"/>
        <end position="24"/>
    </location>
</feature>